<dbReference type="PANTHER" id="PTHR12521">
    <property type="entry name" value="PROTEIN C6ORF130"/>
    <property type="match status" value="1"/>
</dbReference>
<gene>
    <name evidence="3" type="ORF">HSCHL_1551</name>
</gene>
<evidence type="ECO:0000259" key="2">
    <source>
        <dbReference type="PROSITE" id="PS51154"/>
    </source>
</evidence>
<dbReference type="Gene3D" id="3.40.220.10">
    <property type="entry name" value="Leucine Aminopeptidase, subunit E, domain 1"/>
    <property type="match status" value="1"/>
</dbReference>
<accession>A0A2T5G4D3</accession>
<evidence type="ECO:0000313" key="3">
    <source>
        <dbReference type="EMBL" id="PTQ51060.1"/>
    </source>
</evidence>
<dbReference type="InterPro" id="IPR043472">
    <property type="entry name" value="Macro_dom-like"/>
</dbReference>
<evidence type="ECO:0000256" key="1">
    <source>
        <dbReference type="ARBA" id="ARBA00035885"/>
    </source>
</evidence>
<feature type="domain" description="Macro" evidence="2">
    <location>
        <begin position="1"/>
        <end position="154"/>
    </location>
</feature>
<dbReference type="AlphaFoldDB" id="A0A2T5G4D3"/>
<dbReference type="PANTHER" id="PTHR12521:SF0">
    <property type="entry name" value="ADP-RIBOSE GLYCOHYDROLASE OARD1"/>
    <property type="match status" value="1"/>
</dbReference>
<proteinExistence type="predicted"/>
<dbReference type="SUPFAM" id="SSF52949">
    <property type="entry name" value="Macro domain-like"/>
    <property type="match status" value="1"/>
</dbReference>
<dbReference type="Pfam" id="PF01661">
    <property type="entry name" value="Macro"/>
    <property type="match status" value="1"/>
</dbReference>
<evidence type="ECO:0000313" key="4">
    <source>
        <dbReference type="Proteomes" id="UP000244180"/>
    </source>
</evidence>
<organism evidence="3 4">
    <name type="scientific">Hydrogenibacillus schlegelii</name>
    <name type="common">Bacillus schlegelii</name>
    <dbReference type="NCBI Taxonomy" id="1484"/>
    <lineage>
        <taxon>Bacteria</taxon>
        <taxon>Bacillati</taxon>
        <taxon>Bacillota</taxon>
        <taxon>Bacilli</taxon>
        <taxon>Bacillales</taxon>
        <taxon>Bacillales Family X. Incertae Sedis</taxon>
        <taxon>Hydrogenibacillus</taxon>
    </lineage>
</organism>
<dbReference type="InterPro" id="IPR050892">
    <property type="entry name" value="ADP-ribose_metab_enzymes"/>
</dbReference>
<reference evidence="3 4" key="1">
    <citation type="submission" date="2017-08" db="EMBL/GenBank/DDBJ databases">
        <title>Burning lignite coal seam in the remote Altai Mountains harbors a hydrogen-driven thermophilic microbial community.</title>
        <authorList>
            <person name="Kadnikov V.V."/>
            <person name="Mardanov A.V."/>
            <person name="Ivasenko D."/>
            <person name="Beletsky A.V."/>
            <person name="Karnachuk O.V."/>
            <person name="Ravin N.V."/>
        </authorList>
    </citation>
    <scope>NUCLEOTIDE SEQUENCE [LARGE SCALE GENOMIC DNA]</scope>
    <source>
        <strain evidence="3">AL33</strain>
    </source>
</reference>
<comment type="caution">
    <text evidence="3">The sequence shown here is derived from an EMBL/GenBank/DDBJ whole genome shotgun (WGS) entry which is preliminary data.</text>
</comment>
<dbReference type="RefSeq" id="WP_273000725.1">
    <property type="nucleotide sequence ID" value="NZ_PEBV01000052.1"/>
</dbReference>
<comment type="catalytic activity">
    <reaction evidence="1">
        <text>an N-(ADP-alpha-D-ribosyl)-thymidine in DNA + H2O = a thymidine in DNA + ADP-D-ribose</text>
        <dbReference type="Rhea" id="RHEA:71655"/>
        <dbReference type="Rhea" id="RHEA-COMP:13556"/>
        <dbReference type="Rhea" id="RHEA-COMP:18051"/>
        <dbReference type="ChEBI" id="CHEBI:15377"/>
        <dbReference type="ChEBI" id="CHEBI:57967"/>
        <dbReference type="ChEBI" id="CHEBI:137386"/>
        <dbReference type="ChEBI" id="CHEBI:191199"/>
    </reaction>
    <physiologicalReaction direction="left-to-right" evidence="1">
        <dbReference type="Rhea" id="RHEA:71656"/>
    </physiologicalReaction>
</comment>
<dbReference type="CDD" id="cd02901">
    <property type="entry name" value="Macro_Poa1p-like"/>
    <property type="match status" value="1"/>
</dbReference>
<dbReference type="PROSITE" id="PS51154">
    <property type="entry name" value="MACRO"/>
    <property type="match status" value="1"/>
</dbReference>
<name>A0A2T5G4D3_HYDSH</name>
<dbReference type="EMBL" id="PEBV01000052">
    <property type="protein sequence ID" value="PTQ51060.1"/>
    <property type="molecule type" value="Genomic_DNA"/>
</dbReference>
<dbReference type="InterPro" id="IPR002589">
    <property type="entry name" value="Macro_dom"/>
</dbReference>
<dbReference type="GO" id="GO:0140291">
    <property type="term" value="P:peptidyl-glutamate ADP-deribosylation"/>
    <property type="evidence" value="ECO:0007669"/>
    <property type="project" value="TreeGrafter"/>
</dbReference>
<dbReference type="SMART" id="SM00506">
    <property type="entry name" value="A1pp"/>
    <property type="match status" value="1"/>
</dbReference>
<dbReference type="Proteomes" id="UP000244180">
    <property type="component" value="Unassembled WGS sequence"/>
</dbReference>
<protein>
    <submittedName>
        <fullName evidence="3">ADP-ribose 1''-phosphate phophatase related protein</fullName>
    </submittedName>
</protein>
<sequence length="360" mass="41249">MIRYESGDLLKAPVEALVNTVNTVGVMGKGLALQFKRAFPDNYAAYEAACRRKEVRIGKVFLFDRGENARPRYILNFPTKTHWRLPSRLEYIREGLTDLVHVIQERGIRSIAVPPLGVGNGRLKWDDVRCLMEEAFRPIEHDVEILIYVPSEMHHSLNPSSRKPSLNVNRAALLSLMNYYGQLNEKFGRTEAQKLAYFLQEAGLDLNLNFQPKHYGPYAEALNHVLLRLDGHYIIGYGDRSTRSEIVVLPNVMPEVNRYLEQHPEVQANVARAIEFIQGFEGAYGLELLSTVHWAVKYGKAGNFESLKEALKTWNRRKASLREDHIRTALYYLLKRNALNADEWEDPVPELPGRVARQPV</sequence>